<reference evidence="1 2" key="1">
    <citation type="journal article" date="2018" name="PLoS ONE">
        <title>The draft genome of Kipferlia bialata reveals reductive genome evolution in fornicate parasites.</title>
        <authorList>
            <person name="Tanifuji G."/>
            <person name="Takabayashi S."/>
            <person name="Kume K."/>
            <person name="Takagi M."/>
            <person name="Nakayama T."/>
            <person name="Kamikawa R."/>
            <person name="Inagaki Y."/>
            <person name="Hashimoto T."/>
        </authorList>
    </citation>
    <scope>NUCLEOTIDE SEQUENCE [LARGE SCALE GENOMIC DNA]</scope>
    <source>
        <strain evidence="1">NY0173</strain>
    </source>
</reference>
<organism evidence="1 2">
    <name type="scientific">Kipferlia bialata</name>
    <dbReference type="NCBI Taxonomy" id="797122"/>
    <lineage>
        <taxon>Eukaryota</taxon>
        <taxon>Metamonada</taxon>
        <taxon>Carpediemonas-like organisms</taxon>
        <taxon>Kipferlia</taxon>
    </lineage>
</organism>
<accession>A0A9K3GKX9</accession>
<keyword evidence="2" id="KW-1185">Reference proteome</keyword>
<dbReference type="EMBL" id="BDIP01002351">
    <property type="protein sequence ID" value="GIQ86156.1"/>
    <property type="molecule type" value="Genomic_DNA"/>
</dbReference>
<sequence length="341" mass="38628">MHQSRHLYSYYDDGPPPYRPSTCLPPGLWDLRCESLDALLSEMCRHTGLKWTEHPERDHTIVCECDGCMPQYSEEGGYHLEGWFCTYLDSGSQTHECFSHLSDTCRKKAVRVAASVGKMRDFVSPQLLLGVPVAGIGPYQTLLVHPSVRPAPPGMRNTLIETDSDGIQYTARNTKLDTTYFADRIRDTGDRVYINCLSLVRVASYPSETGPVEILSVDRACNPFGFRFSQFLGQVGGIAYLSTHSYLPIPADCDRIQQYNYRRAERKLLSLCALDLGTMQIELVGLMPLWEHAYSFVLGQTRLGFSYFLLQDGYEKYFPEYETIQESARVEFDPPLSPALL</sequence>
<dbReference type="AlphaFoldDB" id="A0A9K3GKX9"/>
<name>A0A9K3GKX9_9EUKA</name>
<evidence type="ECO:0000313" key="2">
    <source>
        <dbReference type="Proteomes" id="UP000265618"/>
    </source>
</evidence>
<evidence type="ECO:0000313" key="1">
    <source>
        <dbReference type="EMBL" id="GIQ86156.1"/>
    </source>
</evidence>
<gene>
    <name evidence="1" type="ORF">KIPB_007955</name>
</gene>
<comment type="caution">
    <text evidence="1">The sequence shown here is derived from an EMBL/GenBank/DDBJ whole genome shotgun (WGS) entry which is preliminary data.</text>
</comment>
<protein>
    <submittedName>
        <fullName evidence="1">Uncharacterized protein</fullName>
    </submittedName>
</protein>
<dbReference type="Proteomes" id="UP000265618">
    <property type="component" value="Unassembled WGS sequence"/>
</dbReference>
<proteinExistence type="predicted"/>